<comment type="caution">
    <text evidence="2">The sequence shown here is derived from an EMBL/GenBank/DDBJ whole genome shotgun (WGS) entry which is preliminary data.</text>
</comment>
<accession>A0A9X2GM76</accession>
<name>A0A9X2GM76_9ACTN</name>
<feature type="region of interest" description="Disordered" evidence="1">
    <location>
        <begin position="34"/>
        <end position="53"/>
    </location>
</feature>
<dbReference type="AlphaFoldDB" id="A0A9X2GM76"/>
<evidence type="ECO:0000256" key="1">
    <source>
        <dbReference type="SAM" id="MobiDB-lite"/>
    </source>
</evidence>
<dbReference type="RefSeq" id="WP_253747790.1">
    <property type="nucleotide sequence ID" value="NZ_BAABKA010000066.1"/>
</dbReference>
<evidence type="ECO:0000313" key="3">
    <source>
        <dbReference type="Proteomes" id="UP001139648"/>
    </source>
</evidence>
<organism evidence="2 3">
    <name type="scientific">Nonomuraea thailandensis</name>
    <dbReference type="NCBI Taxonomy" id="1188745"/>
    <lineage>
        <taxon>Bacteria</taxon>
        <taxon>Bacillati</taxon>
        <taxon>Actinomycetota</taxon>
        <taxon>Actinomycetes</taxon>
        <taxon>Streptosporangiales</taxon>
        <taxon>Streptosporangiaceae</taxon>
        <taxon>Nonomuraea</taxon>
    </lineage>
</organism>
<proteinExistence type="predicted"/>
<dbReference type="Proteomes" id="UP001139648">
    <property type="component" value="Unassembled WGS sequence"/>
</dbReference>
<gene>
    <name evidence="2" type="ORF">HD597_007159</name>
</gene>
<reference evidence="2" key="1">
    <citation type="submission" date="2022-06" db="EMBL/GenBank/DDBJ databases">
        <title>Sequencing the genomes of 1000 actinobacteria strains.</title>
        <authorList>
            <person name="Klenk H.-P."/>
        </authorList>
    </citation>
    <scope>NUCLEOTIDE SEQUENCE</scope>
    <source>
        <strain evidence="2">DSM 46694</strain>
    </source>
</reference>
<feature type="compositionally biased region" description="Basic and acidic residues" evidence="1">
    <location>
        <begin position="1"/>
        <end position="10"/>
    </location>
</feature>
<evidence type="ECO:0000313" key="2">
    <source>
        <dbReference type="EMBL" id="MCP2360139.1"/>
    </source>
</evidence>
<keyword evidence="3" id="KW-1185">Reference proteome</keyword>
<dbReference type="EMBL" id="JAMZEB010000002">
    <property type="protein sequence ID" value="MCP2360139.1"/>
    <property type="molecule type" value="Genomic_DNA"/>
</dbReference>
<sequence>MQEVSGDRSHPGSQRAGQVFGAEVHDGYSMTEIAPVPGRVCSGGHLHLPPDRA</sequence>
<feature type="region of interest" description="Disordered" evidence="1">
    <location>
        <begin position="1"/>
        <end position="23"/>
    </location>
</feature>
<protein>
    <submittedName>
        <fullName evidence="2">Uncharacterized protein</fullName>
    </submittedName>
</protein>